<comment type="similarity">
    <text evidence="1">Belongs to the Mu gp47/PBSX XkdT family.</text>
</comment>
<dbReference type="InterPro" id="IPR052399">
    <property type="entry name" value="Phage_Baseplate_Assmbl_Protein"/>
</dbReference>
<feature type="domain" description="Baseplate protein J-like barrel" evidence="2">
    <location>
        <begin position="90"/>
        <end position="171"/>
    </location>
</feature>
<dbReference type="PANTHER" id="PTHR37829:SF3">
    <property type="entry name" value="PROTEIN JAYE-RELATED"/>
    <property type="match status" value="1"/>
</dbReference>
<reference evidence="5 6" key="1">
    <citation type="submission" date="2020-07" db="EMBL/GenBank/DDBJ databases">
        <title>Diversity of carbapenemase encoding genes among Pseudomonas putida group clinical isolates in a tertiary Brazilian hospital.</title>
        <authorList>
            <person name="Alberto-Lei F."/>
            <person name="Nodari C.S."/>
            <person name="Streling A.P."/>
            <person name="Paulino J.T."/>
            <person name="Bessa-Neto F.O."/>
            <person name="Cayo R."/>
            <person name="Gales A.C."/>
        </authorList>
    </citation>
    <scope>NUCLEOTIDE SEQUENCE [LARGE SCALE GENOMIC DNA]</scope>
    <source>
        <strain evidence="5 6">14802</strain>
    </source>
</reference>
<dbReference type="InterPro" id="IPR006949">
    <property type="entry name" value="Barrel_Baseplate_J-like"/>
</dbReference>
<dbReference type="Pfam" id="PF26078">
    <property type="entry name" value="Baseplate_J_M"/>
    <property type="match status" value="1"/>
</dbReference>
<organism evidence="5 6">
    <name type="scientific">Pseudomonas mosselii</name>
    <dbReference type="NCBI Taxonomy" id="78327"/>
    <lineage>
        <taxon>Bacteria</taxon>
        <taxon>Pseudomonadati</taxon>
        <taxon>Pseudomonadota</taxon>
        <taxon>Gammaproteobacteria</taxon>
        <taxon>Pseudomonadales</taxon>
        <taxon>Pseudomonadaceae</taxon>
        <taxon>Pseudomonas</taxon>
    </lineage>
</organism>
<dbReference type="EMBL" id="JACGDE010000009">
    <property type="protein sequence ID" value="MBA6065930.1"/>
    <property type="molecule type" value="Genomic_DNA"/>
</dbReference>
<comment type="caution">
    <text evidence="5">The sequence shown here is derived from an EMBL/GenBank/DDBJ whole genome shotgun (WGS) entry which is preliminary data.</text>
</comment>
<protein>
    <submittedName>
        <fullName evidence="5">Baseplate J/gp47 family protein</fullName>
    </submittedName>
</protein>
<evidence type="ECO:0000259" key="3">
    <source>
        <dbReference type="Pfam" id="PF26078"/>
    </source>
</evidence>
<feature type="domain" description="Baseplate J-like C-terminal" evidence="4">
    <location>
        <begin position="268"/>
        <end position="337"/>
    </location>
</feature>
<dbReference type="AlphaFoldDB" id="A0A7W2PYY3"/>
<dbReference type="RefSeq" id="WP_182323235.1">
    <property type="nucleotide sequence ID" value="NZ_JACGDE010000009.1"/>
</dbReference>
<evidence type="ECO:0000256" key="1">
    <source>
        <dbReference type="ARBA" id="ARBA00038087"/>
    </source>
</evidence>
<sequence>MPFNPPSYEGIRDSILRDVRSLLPDADIGTDSDNFIRSAAVAAAIEGLYQYQVWLYRQIFPDTADTAEMLHHAGNRNIRQRAAVASTGFLTVTGTVEASLPTGSTLKHLATGVTLVTTSAATIAPSGSVRVPVTAQAAGVSSNGLSGAAMLMSPPLGIDAMTSIDEPLAGGTDIESPASVLVRLLDLMRNPPAGGAEYDYKRWALEVNGVASAKIFPKRRGPNTVDVVITGQDGMPSDEVITACIEHIEKVRPVTTEVFVFPPLIRIVNATANIELASGYTLADVQKAGQAAFNQELSALEPNIALKRNRINTVLGNLAGVVDYELITPTSNVAPSEASGAIGWIRPGTLSLQVFT</sequence>
<dbReference type="InterPro" id="IPR058531">
    <property type="entry name" value="Baseplate_J_M"/>
</dbReference>
<evidence type="ECO:0000313" key="6">
    <source>
        <dbReference type="Proteomes" id="UP000541770"/>
    </source>
</evidence>
<gene>
    <name evidence="5" type="ORF">H4C75_14305</name>
</gene>
<name>A0A7W2PYY3_9PSED</name>
<dbReference type="Proteomes" id="UP000541770">
    <property type="component" value="Unassembled WGS sequence"/>
</dbReference>
<dbReference type="InterPro" id="IPR058530">
    <property type="entry name" value="Baseplate_J-like_C"/>
</dbReference>
<evidence type="ECO:0000259" key="2">
    <source>
        <dbReference type="Pfam" id="PF04865"/>
    </source>
</evidence>
<dbReference type="PANTHER" id="PTHR37829">
    <property type="entry name" value="PHAGE-LIKE ELEMENT PBSX PROTEIN XKDT"/>
    <property type="match status" value="1"/>
</dbReference>
<evidence type="ECO:0000313" key="5">
    <source>
        <dbReference type="EMBL" id="MBA6065930.1"/>
    </source>
</evidence>
<accession>A0A7W2PYY3</accession>
<dbReference type="Pfam" id="PF26079">
    <property type="entry name" value="Baseplate_J_C"/>
    <property type="match status" value="1"/>
</dbReference>
<dbReference type="Pfam" id="PF04865">
    <property type="entry name" value="Baseplate_J"/>
    <property type="match status" value="1"/>
</dbReference>
<feature type="domain" description="Baseplate J-like central" evidence="3">
    <location>
        <begin position="192"/>
        <end position="261"/>
    </location>
</feature>
<evidence type="ECO:0000259" key="4">
    <source>
        <dbReference type="Pfam" id="PF26079"/>
    </source>
</evidence>
<proteinExistence type="inferred from homology"/>